<evidence type="ECO:0000313" key="4">
    <source>
        <dbReference type="EMBL" id="KAJ5239395.1"/>
    </source>
</evidence>
<evidence type="ECO:0000313" key="5">
    <source>
        <dbReference type="Proteomes" id="UP001150941"/>
    </source>
</evidence>
<sequence length="99" mass="10790">MTLAGLFYVALGGEDGAAAFEPQRGHLIHEPAYTKDNFEVVDPVGAGDTFIAGMLYALNCHKWNLTQRLKFANRVAAMKVSQEGFSGLARALQPENIHN</sequence>
<proteinExistence type="predicted"/>
<reference evidence="4" key="2">
    <citation type="journal article" date="2023" name="IMA Fungus">
        <title>Comparative genomic study of the Penicillium genus elucidates a diverse pangenome and 15 lateral gene transfer events.</title>
        <authorList>
            <person name="Petersen C."/>
            <person name="Sorensen T."/>
            <person name="Nielsen M.R."/>
            <person name="Sondergaard T.E."/>
            <person name="Sorensen J.L."/>
            <person name="Fitzpatrick D.A."/>
            <person name="Frisvad J.C."/>
            <person name="Nielsen K.L."/>
        </authorList>
    </citation>
    <scope>NUCLEOTIDE SEQUENCE</scope>
    <source>
        <strain evidence="4">IBT 19713</strain>
    </source>
</reference>
<dbReference type="Gene3D" id="3.40.1190.20">
    <property type="match status" value="1"/>
</dbReference>
<dbReference type="InterPro" id="IPR052562">
    <property type="entry name" value="Ketohexokinase-related"/>
</dbReference>
<reference evidence="4" key="1">
    <citation type="submission" date="2022-11" db="EMBL/GenBank/DDBJ databases">
        <authorList>
            <person name="Petersen C."/>
        </authorList>
    </citation>
    <scope>NUCLEOTIDE SEQUENCE</scope>
    <source>
        <strain evidence="4">IBT 19713</strain>
    </source>
</reference>
<evidence type="ECO:0000259" key="3">
    <source>
        <dbReference type="Pfam" id="PF00294"/>
    </source>
</evidence>
<gene>
    <name evidence="4" type="ORF">N7468_004014</name>
</gene>
<dbReference type="PROSITE" id="PS00584">
    <property type="entry name" value="PFKB_KINASES_2"/>
    <property type="match status" value="1"/>
</dbReference>
<keyword evidence="5" id="KW-1185">Reference proteome</keyword>
<evidence type="ECO:0000256" key="2">
    <source>
        <dbReference type="ARBA" id="ARBA00022777"/>
    </source>
</evidence>
<feature type="domain" description="Carbohydrate kinase PfkB" evidence="3">
    <location>
        <begin position="13"/>
        <end position="85"/>
    </location>
</feature>
<dbReference type="Proteomes" id="UP001150941">
    <property type="component" value="Unassembled WGS sequence"/>
</dbReference>
<dbReference type="EMBL" id="JAPQKS010000003">
    <property type="protein sequence ID" value="KAJ5239395.1"/>
    <property type="molecule type" value="Genomic_DNA"/>
</dbReference>
<keyword evidence="2 4" id="KW-0418">Kinase</keyword>
<protein>
    <submittedName>
        <fullName evidence="4">PfkB family kinase</fullName>
    </submittedName>
</protein>
<dbReference type="OrthoDB" id="204058at2759"/>
<dbReference type="PANTHER" id="PTHR42774:SF3">
    <property type="entry name" value="KETOHEXOKINASE"/>
    <property type="match status" value="1"/>
</dbReference>
<dbReference type="PANTHER" id="PTHR42774">
    <property type="entry name" value="PHOSPHOTRANSFERASE SYSTEM TRANSPORT PROTEIN"/>
    <property type="match status" value="1"/>
</dbReference>
<comment type="caution">
    <text evidence="4">The sequence shown here is derived from an EMBL/GenBank/DDBJ whole genome shotgun (WGS) entry which is preliminary data.</text>
</comment>
<dbReference type="InterPro" id="IPR029056">
    <property type="entry name" value="Ribokinase-like"/>
</dbReference>
<dbReference type="SUPFAM" id="SSF53613">
    <property type="entry name" value="Ribokinase-like"/>
    <property type="match status" value="1"/>
</dbReference>
<dbReference type="Pfam" id="PF00294">
    <property type="entry name" value="PfkB"/>
    <property type="match status" value="1"/>
</dbReference>
<dbReference type="AlphaFoldDB" id="A0A9W9TS57"/>
<dbReference type="InterPro" id="IPR002173">
    <property type="entry name" value="Carboh/pur_kinase_PfkB_CS"/>
</dbReference>
<name>A0A9W9TS57_9EURO</name>
<accession>A0A9W9TS57</accession>
<dbReference type="GO" id="GO:0016301">
    <property type="term" value="F:kinase activity"/>
    <property type="evidence" value="ECO:0007669"/>
    <property type="project" value="UniProtKB-KW"/>
</dbReference>
<dbReference type="RefSeq" id="XP_058332314.1">
    <property type="nucleotide sequence ID" value="XM_058473311.1"/>
</dbReference>
<evidence type="ECO:0000256" key="1">
    <source>
        <dbReference type="ARBA" id="ARBA00022679"/>
    </source>
</evidence>
<dbReference type="InterPro" id="IPR011611">
    <property type="entry name" value="PfkB_dom"/>
</dbReference>
<dbReference type="GeneID" id="83200614"/>
<organism evidence="4 5">
    <name type="scientific">Penicillium chermesinum</name>
    <dbReference type="NCBI Taxonomy" id="63820"/>
    <lineage>
        <taxon>Eukaryota</taxon>
        <taxon>Fungi</taxon>
        <taxon>Dikarya</taxon>
        <taxon>Ascomycota</taxon>
        <taxon>Pezizomycotina</taxon>
        <taxon>Eurotiomycetes</taxon>
        <taxon>Eurotiomycetidae</taxon>
        <taxon>Eurotiales</taxon>
        <taxon>Aspergillaceae</taxon>
        <taxon>Penicillium</taxon>
    </lineage>
</organism>
<keyword evidence="1" id="KW-0808">Transferase</keyword>